<organism evidence="2 3">
    <name type="scientific">Acidovorax kalamii</name>
    <dbReference type="NCBI Taxonomy" id="2004485"/>
    <lineage>
        <taxon>Bacteria</taxon>
        <taxon>Pseudomonadati</taxon>
        <taxon>Pseudomonadota</taxon>
        <taxon>Betaproteobacteria</taxon>
        <taxon>Burkholderiales</taxon>
        <taxon>Comamonadaceae</taxon>
        <taxon>Acidovorax</taxon>
    </lineage>
</organism>
<dbReference type="SUPFAM" id="SSF48452">
    <property type="entry name" value="TPR-like"/>
    <property type="match status" value="1"/>
</dbReference>
<sequence length="371" mass="38929">MGSASAWAQCAGGAPVPGASAAQIVALAGQGQTRAPGVEPWSPAALAQQLGAGADMRTLALSSAALLLADRTQIRMSASAQVRLCESQPQRTLLELAAGRLWARTKKTPATLQLQTPAALAVVRGTDWDVEVDAAGRTTLTVLSGLVELSNAQGSVQLGPAEQGFVEPGRAPVKRVLVNPRERVQWVAAYPTDTTRWAEFQRPDIAPALADLRAALQAGQWNAAQAQLQQMAARGDASAVVPLVLADLDLRNGQMDAAQARLAAAWPRTQDPRIAARRAELLMALDRPAEARAWLDTTRTAAPAAPELLLADADWHRLEGRGDAALALYRQAADAAPAGTAQQAAALRGLGRALQERGDLHAARTTLARAV</sequence>
<dbReference type="InterPro" id="IPR006860">
    <property type="entry name" value="FecR"/>
</dbReference>
<dbReference type="PANTHER" id="PTHR38731:SF1">
    <property type="entry name" value="FECR PROTEIN DOMAIN-CONTAINING PROTEIN"/>
    <property type="match status" value="1"/>
</dbReference>
<comment type="caution">
    <text evidence="2">The sequence shown here is derived from an EMBL/GenBank/DDBJ whole genome shotgun (WGS) entry which is preliminary data.</text>
</comment>
<evidence type="ECO:0000313" key="3">
    <source>
        <dbReference type="Proteomes" id="UP000215441"/>
    </source>
</evidence>
<dbReference type="AlphaFoldDB" id="A0A235EGQ9"/>
<keyword evidence="3" id="KW-1185">Reference proteome</keyword>
<feature type="domain" description="FecR protein" evidence="1">
    <location>
        <begin position="55"/>
        <end position="148"/>
    </location>
</feature>
<feature type="non-terminal residue" evidence="2">
    <location>
        <position position="371"/>
    </location>
</feature>
<dbReference type="Proteomes" id="UP000215441">
    <property type="component" value="Unassembled WGS sequence"/>
</dbReference>
<evidence type="ECO:0000313" key="2">
    <source>
        <dbReference type="EMBL" id="OYD48238.1"/>
    </source>
</evidence>
<dbReference type="EMBL" id="NOIG01000012">
    <property type="protein sequence ID" value="OYD48238.1"/>
    <property type="molecule type" value="Genomic_DNA"/>
</dbReference>
<gene>
    <name evidence="2" type="ORF">CBY09_19520</name>
</gene>
<reference evidence="2 3" key="1">
    <citation type="submission" date="2017-07" db="EMBL/GenBank/DDBJ databases">
        <title>Acidovorax KNDSW TSA 6 genome sequence and assembly.</title>
        <authorList>
            <person name="Mayilraj S."/>
        </authorList>
    </citation>
    <scope>NUCLEOTIDE SEQUENCE [LARGE SCALE GENOMIC DNA]</scope>
    <source>
        <strain evidence="2 3">KNDSW-TSA6</strain>
    </source>
</reference>
<dbReference type="Gene3D" id="2.60.120.1440">
    <property type="match status" value="1"/>
</dbReference>
<dbReference type="Pfam" id="PF04773">
    <property type="entry name" value="FecR"/>
    <property type="match status" value="1"/>
</dbReference>
<protein>
    <recommendedName>
        <fullName evidence="1">FecR protein domain-containing protein</fullName>
    </recommendedName>
</protein>
<dbReference type="Pfam" id="PF14559">
    <property type="entry name" value="TPR_19"/>
    <property type="match status" value="1"/>
</dbReference>
<dbReference type="InterPro" id="IPR011990">
    <property type="entry name" value="TPR-like_helical_dom_sf"/>
</dbReference>
<accession>A0A235EGQ9</accession>
<evidence type="ECO:0000259" key="1">
    <source>
        <dbReference type="Pfam" id="PF04773"/>
    </source>
</evidence>
<dbReference type="PANTHER" id="PTHR38731">
    <property type="entry name" value="LIPL45-RELATED LIPOPROTEIN-RELATED"/>
    <property type="match status" value="1"/>
</dbReference>
<proteinExistence type="predicted"/>
<name>A0A235EGQ9_9BURK</name>
<dbReference type="Gene3D" id="1.25.40.10">
    <property type="entry name" value="Tetratricopeptide repeat domain"/>
    <property type="match status" value="1"/>
</dbReference>